<comment type="caution">
    <text evidence="6">The sequence shown here is derived from an EMBL/GenBank/DDBJ whole genome shotgun (WGS) entry which is preliminary data.</text>
</comment>
<dbReference type="InterPro" id="IPR003130">
    <property type="entry name" value="GED"/>
</dbReference>
<evidence type="ECO:0000259" key="4">
    <source>
        <dbReference type="PROSITE" id="PS51388"/>
    </source>
</evidence>
<dbReference type="Pfam" id="PF01031">
    <property type="entry name" value="Dynamin_M"/>
    <property type="match status" value="1"/>
</dbReference>
<dbReference type="Pfam" id="PF02212">
    <property type="entry name" value="GED"/>
    <property type="match status" value="1"/>
</dbReference>
<dbReference type="PROSITE" id="PS51718">
    <property type="entry name" value="G_DYNAMIN_2"/>
    <property type="match status" value="1"/>
</dbReference>
<dbReference type="PANTHER" id="PTHR11566:SF149">
    <property type="entry name" value="GTPASE, PUTATIVE (AFU_ORTHOLOGUE AFUA_6G11890)-RELATED"/>
    <property type="match status" value="1"/>
</dbReference>
<dbReference type="GO" id="GO:0005739">
    <property type="term" value="C:mitochondrion"/>
    <property type="evidence" value="ECO:0007669"/>
    <property type="project" value="TreeGrafter"/>
</dbReference>
<dbReference type="InterPro" id="IPR000375">
    <property type="entry name" value="Dynamin_stalk"/>
</dbReference>
<dbReference type="GO" id="GO:0048312">
    <property type="term" value="P:intracellular distribution of mitochondria"/>
    <property type="evidence" value="ECO:0007669"/>
    <property type="project" value="TreeGrafter"/>
</dbReference>
<accession>A0A086T0C3</accession>
<reference evidence="7" key="1">
    <citation type="journal article" date="2014" name="Genome Announc.">
        <title>Genome sequence and annotation of Acremonium chrysogenum, producer of the beta-lactam antibiotic cephalosporin C.</title>
        <authorList>
            <person name="Terfehr D."/>
            <person name="Dahlmann T.A."/>
            <person name="Specht T."/>
            <person name="Zadra I."/>
            <person name="Kuernsteiner H."/>
            <person name="Kueck U."/>
        </authorList>
    </citation>
    <scope>NUCLEOTIDE SEQUENCE [LARGE SCALE GENOMIC DNA]</scope>
    <source>
        <strain evidence="7">ATCC 11550 / CBS 779.69 / DSM 880 / IAM 14645 / JCM 23072 / IMI 49137</strain>
    </source>
</reference>
<dbReference type="InterPro" id="IPR022812">
    <property type="entry name" value="Dynamin"/>
</dbReference>
<evidence type="ECO:0000313" key="7">
    <source>
        <dbReference type="Proteomes" id="UP000029964"/>
    </source>
</evidence>
<organism evidence="6 7">
    <name type="scientific">Hapsidospora chrysogenum (strain ATCC 11550 / CBS 779.69 / DSM 880 / IAM 14645 / JCM 23072 / IMI 49137)</name>
    <name type="common">Acremonium chrysogenum</name>
    <dbReference type="NCBI Taxonomy" id="857340"/>
    <lineage>
        <taxon>Eukaryota</taxon>
        <taxon>Fungi</taxon>
        <taxon>Dikarya</taxon>
        <taxon>Ascomycota</taxon>
        <taxon>Pezizomycotina</taxon>
        <taxon>Sordariomycetes</taxon>
        <taxon>Hypocreomycetidae</taxon>
        <taxon>Hypocreales</taxon>
        <taxon>Bionectriaceae</taxon>
        <taxon>Hapsidospora</taxon>
    </lineage>
</organism>
<dbReference type="EMBL" id="JPKY01000085">
    <property type="protein sequence ID" value="KFH42805.1"/>
    <property type="molecule type" value="Genomic_DNA"/>
</dbReference>
<dbReference type="InterPro" id="IPR001401">
    <property type="entry name" value="Dynamin_GTPase"/>
</dbReference>
<feature type="domain" description="Dynamin-type G" evidence="5">
    <location>
        <begin position="29"/>
        <end position="315"/>
    </location>
</feature>
<proteinExistence type="predicted"/>
<gene>
    <name evidence="6" type="ORF">ACRE_064900</name>
</gene>
<dbReference type="GO" id="GO:0016020">
    <property type="term" value="C:membrane"/>
    <property type="evidence" value="ECO:0007669"/>
    <property type="project" value="TreeGrafter"/>
</dbReference>
<dbReference type="Gene3D" id="3.40.50.300">
    <property type="entry name" value="P-loop containing nucleotide triphosphate hydrolases"/>
    <property type="match status" value="1"/>
</dbReference>
<dbReference type="OrthoDB" id="415706at2759"/>
<dbReference type="PRINTS" id="PR00195">
    <property type="entry name" value="DYNAMIN"/>
</dbReference>
<keyword evidence="3" id="KW-0175">Coiled coil</keyword>
<dbReference type="InterPro" id="IPR030381">
    <property type="entry name" value="G_DYNAMIN_dom"/>
</dbReference>
<evidence type="ECO:0000256" key="1">
    <source>
        <dbReference type="ARBA" id="ARBA00022741"/>
    </source>
</evidence>
<sequence length="699" mass="80145">MGSDSLQSREQRDLFDIIDKLRSQGISKYVDLPEIIVCGDQSSGKSSVLEAISGMSFPTKDNLCTRFATELILRRTPDAKVTCSVSIIPDPERTEVEKAALSKFAPHIDTGRLDLGDVVESAKDAMGLSETKRFSSDILRVELSGRTQPHLTMVDLPGLFSAGNKDQSDEDAKMVKKLVRRHMKRPRSIILAVVSAKNDFANQQVTYLTRKIDPDGERTMGLITKPDTLHPGSDSEQFFLNLAQNKDVYFRLGWHALRNRDFPERGCTSAERDEKERDFFARSRWSTLSPTQLGVGELKPRLSNVLRNQIMKQLPDLLKDVEDGIRDCETRLRLLGPSRNSLKEKQHYLARVSQDFSRLMDLAVQGTYSDRFFRTVPIGNDSTESSKRLRAVIQNTLEDLSKAMRERGKNRLIVETDEHFDPDSGKISRNDYIEEVQELMRHTRGRELPGTFNPLIIGDLFRQQCQPWRRLVEECQEEALQAIYTVITLIIEEVTAPETRDAILQRINAGMERLKAQLTLKTDEALQQHYDLHPITYNHYLVDTVQKLQEERRRKELERFLEQYSDDLDRSLRKFPRVELLDLLEPLSRHLEVNMQKFSSSFAIDYMEAYFKVASKRFVDDIAVFAIEECLMANLSSLFSRDMVDEMDEDEIKHLANESTETANDRERCSSKLKVLEAGMSGLKKLVRGGGIAHYGEYY</sequence>
<dbReference type="GO" id="GO:0005874">
    <property type="term" value="C:microtubule"/>
    <property type="evidence" value="ECO:0007669"/>
    <property type="project" value="TreeGrafter"/>
</dbReference>
<dbReference type="HOGENOM" id="CLU_008964_7_3_1"/>
<dbReference type="PROSITE" id="PS51388">
    <property type="entry name" value="GED"/>
    <property type="match status" value="1"/>
</dbReference>
<evidence type="ECO:0000313" key="6">
    <source>
        <dbReference type="EMBL" id="KFH42805.1"/>
    </source>
</evidence>
<keyword evidence="7" id="KW-1185">Reference proteome</keyword>
<dbReference type="AlphaFoldDB" id="A0A086T0C3"/>
<dbReference type="InterPro" id="IPR020850">
    <property type="entry name" value="GED_dom"/>
</dbReference>
<evidence type="ECO:0000256" key="3">
    <source>
        <dbReference type="SAM" id="Coils"/>
    </source>
</evidence>
<feature type="coiled-coil region" evidence="3">
    <location>
        <begin position="547"/>
        <end position="574"/>
    </location>
</feature>
<dbReference type="PANTHER" id="PTHR11566">
    <property type="entry name" value="DYNAMIN"/>
    <property type="match status" value="1"/>
</dbReference>
<dbReference type="STRING" id="857340.A0A086T0C3"/>
<dbReference type="Proteomes" id="UP000029964">
    <property type="component" value="Unassembled WGS sequence"/>
</dbReference>
<dbReference type="GO" id="GO:0008017">
    <property type="term" value="F:microtubule binding"/>
    <property type="evidence" value="ECO:0007669"/>
    <property type="project" value="TreeGrafter"/>
</dbReference>
<dbReference type="GO" id="GO:0006897">
    <property type="term" value="P:endocytosis"/>
    <property type="evidence" value="ECO:0007669"/>
    <property type="project" value="TreeGrafter"/>
</dbReference>
<dbReference type="SUPFAM" id="SSF52540">
    <property type="entry name" value="P-loop containing nucleoside triphosphate hydrolases"/>
    <property type="match status" value="1"/>
</dbReference>
<feature type="domain" description="GED" evidence="4">
    <location>
        <begin position="600"/>
        <end position="691"/>
    </location>
</feature>
<dbReference type="Pfam" id="PF00350">
    <property type="entry name" value="Dynamin_N"/>
    <property type="match status" value="1"/>
</dbReference>
<evidence type="ECO:0000256" key="2">
    <source>
        <dbReference type="ARBA" id="ARBA00023134"/>
    </source>
</evidence>
<name>A0A086T0C3_HAPC1</name>
<keyword evidence="2" id="KW-0342">GTP-binding</keyword>
<protein>
    <submittedName>
        <fullName evidence="6">Interferon-induced GTP-binding protein Mx-like protein</fullName>
    </submittedName>
</protein>
<dbReference type="Gene3D" id="1.20.120.1240">
    <property type="entry name" value="Dynamin, middle domain"/>
    <property type="match status" value="1"/>
</dbReference>
<dbReference type="GO" id="GO:0016559">
    <property type="term" value="P:peroxisome fission"/>
    <property type="evidence" value="ECO:0007669"/>
    <property type="project" value="TreeGrafter"/>
</dbReference>
<dbReference type="GO" id="GO:0000266">
    <property type="term" value="P:mitochondrial fission"/>
    <property type="evidence" value="ECO:0007669"/>
    <property type="project" value="TreeGrafter"/>
</dbReference>
<dbReference type="InterPro" id="IPR045063">
    <property type="entry name" value="Dynamin_N"/>
</dbReference>
<dbReference type="FunFam" id="3.40.50.300:FF:001425">
    <property type="entry name" value="Dynamin GTPase, putative"/>
    <property type="match status" value="1"/>
</dbReference>
<keyword evidence="1" id="KW-0547">Nucleotide-binding</keyword>
<dbReference type="GO" id="GO:0003924">
    <property type="term" value="F:GTPase activity"/>
    <property type="evidence" value="ECO:0007669"/>
    <property type="project" value="InterPro"/>
</dbReference>
<evidence type="ECO:0000259" key="5">
    <source>
        <dbReference type="PROSITE" id="PS51718"/>
    </source>
</evidence>
<dbReference type="SMART" id="SM00053">
    <property type="entry name" value="DYNc"/>
    <property type="match status" value="1"/>
</dbReference>
<dbReference type="InterPro" id="IPR027417">
    <property type="entry name" value="P-loop_NTPase"/>
</dbReference>
<dbReference type="CDD" id="cd08771">
    <property type="entry name" value="DLP_1"/>
    <property type="match status" value="1"/>
</dbReference>
<dbReference type="GO" id="GO:0005525">
    <property type="term" value="F:GTP binding"/>
    <property type="evidence" value="ECO:0007669"/>
    <property type="project" value="InterPro"/>
</dbReference>